<dbReference type="EC" id="3.5.4.33" evidence="8"/>
<dbReference type="PANTHER" id="PTHR11079">
    <property type="entry name" value="CYTOSINE DEAMINASE FAMILY MEMBER"/>
    <property type="match status" value="1"/>
</dbReference>
<keyword evidence="3 8" id="KW-0819">tRNA processing</keyword>
<dbReference type="InterPro" id="IPR016193">
    <property type="entry name" value="Cytidine_deaminase-like"/>
</dbReference>
<feature type="binding site" evidence="8">
    <location>
        <position position="96"/>
    </location>
    <ligand>
        <name>Zn(2+)</name>
        <dbReference type="ChEBI" id="CHEBI:29105"/>
        <note>catalytic</note>
    </ligand>
</feature>
<dbReference type="InterPro" id="IPR002125">
    <property type="entry name" value="CMP_dCMP_dom"/>
</dbReference>
<dbReference type="AlphaFoldDB" id="A0A432W3D5"/>
<feature type="active site" description="Proton donor" evidence="8">
    <location>
        <position position="65"/>
    </location>
</feature>
<dbReference type="HAMAP" id="MF_00972">
    <property type="entry name" value="tRNA_aden_deaminase"/>
    <property type="match status" value="1"/>
</dbReference>
<dbReference type="PANTHER" id="PTHR11079:SF202">
    <property type="entry name" value="TRNA-SPECIFIC ADENOSINE DEAMINASE"/>
    <property type="match status" value="1"/>
</dbReference>
<dbReference type="CDD" id="cd01285">
    <property type="entry name" value="nucleoside_deaminase"/>
    <property type="match status" value="1"/>
</dbReference>
<dbReference type="GO" id="GO:0002100">
    <property type="term" value="P:tRNA wobble adenosine to inosine editing"/>
    <property type="evidence" value="ECO:0007669"/>
    <property type="project" value="UniProtKB-UniRule"/>
</dbReference>
<evidence type="ECO:0000256" key="3">
    <source>
        <dbReference type="ARBA" id="ARBA00022694"/>
    </source>
</evidence>
<evidence type="ECO:0000313" key="11">
    <source>
        <dbReference type="Proteomes" id="UP000288395"/>
    </source>
</evidence>
<evidence type="ECO:0000256" key="2">
    <source>
        <dbReference type="ARBA" id="ARBA00011738"/>
    </source>
</evidence>
<dbReference type="Proteomes" id="UP000288395">
    <property type="component" value="Unassembled WGS sequence"/>
</dbReference>
<evidence type="ECO:0000256" key="6">
    <source>
        <dbReference type="ARBA" id="ARBA00022833"/>
    </source>
</evidence>
<evidence type="ECO:0000256" key="7">
    <source>
        <dbReference type="ARBA" id="ARBA00048045"/>
    </source>
</evidence>
<reference evidence="11" key="1">
    <citation type="journal article" date="2018" name="Front. Microbiol.">
        <title>Genome-Based Analysis Reveals the Taxonomy and Diversity of the Family Idiomarinaceae.</title>
        <authorList>
            <person name="Liu Y."/>
            <person name="Lai Q."/>
            <person name="Shao Z."/>
        </authorList>
    </citation>
    <scope>NUCLEOTIDE SEQUENCE [LARGE SCALE GENOMIC DNA]</scope>
    <source>
        <strain evidence="11">GBPy7</strain>
    </source>
</reference>
<dbReference type="GO" id="GO:0008270">
    <property type="term" value="F:zinc ion binding"/>
    <property type="evidence" value="ECO:0007669"/>
    <property type="project" value="UniProtKB-UniRule"/>
</dbReference>
<sequence>MSTDFTSAAQQELDEVYMRKAIALAAQAEADGEVPVGAVLVHNNEIIGVGRNRVIGGCDPSLHAEFEAIRQGAQEIGNYRLLETTLYVTLEPCPMCAGLLVHSRIGRLVYGTPDLKTGAAGSLMNLLQHPELNHQIAITSGVLQADCAVQLSGFFSAQRERKKALKKRLKPNL</sequence>
<dbReference type="Gene3D" id="3.40.140.10">
    <property type="entry name" value="Cytidine Deaminase, domain 2"/>
    <property type="match status" value="1"/>
</dbReference>
<comment type="caution">
    <text evidence="10">The sequence shown here is derived from an EMBL/GenBank/DDBJ whole genome shotgun (WGS) entry which is preliminary data.</text>
</comment>
<dbReference type="NCBIfam" id="NF008113">
    <property type="entry name" value="PRK10860.1"/>
    <property type="match status" value="1"/>
</dbReference>
<keyword evidence="11" id="KW-1185">Reference proteome</keyword>
<proteinExistence type="inferred from homology"/>
<dbReference type="InterPro" id="IPR028883">
    <property type="entry name" value="tRNA_aden_deaminase"/>
</dbReference>
<evidence type="ECO:0000256" key="5">
    <source>
        <dbReference type="ARBA" id="ARBA00022801"/>
    </source>
</evidence>
<accession>A0A432W3D5</accession>
<feature type="binding site" evidence="8">
    <location>
        <position position="63"/>
    </location>
    <ligand>
        <name>Zn(2+)</name>
        <dbReference type="ChEBI" id="CHEBI:29105"/>
        <note>catalytic</note>
    </ligand>
</feature>
<dbReference type="Pfam" id="PF00383">
    <property type="entry name" value="dCMP_cyt_deam_1"/>
    <property type="match status" value="1"/>
</dbReference>
<dbReference type="SUPFAM" id="SSF53927">
    <property type="entry name" value="Cytidine deaminase-like"/>
    <property type="match status" value="1"/>
</dbReference>
<comment type="subunit">
    <text evidence="2 8">Homodimer.</text>
</comment>
<comment type="function">
    <text evidence="8">Catalyzes the deamination of adenosine to inosine at the wobble position 34 of tRNA(Arg2).</text>
</comment>
<keyword evidence="4 8" id="KW-0479">Metal-binding</keyword>
<evidence type="ECO:0000313" key="10">
    <source>
        <dbReference type="EMBL" id="RUO23646.1"/>
    </source>
</evidence>
<dbReference type="InterPro" id="IPR016192">
    <property type="entry name" value="APOBEC/CMP_deaminase_Zn-bd"/>
</dbReference>
<feature type="binding site" evidence="8">
    <location>
        <position position="93"/>
    </location>
    <ligand>
        <name>Zn(2+)</name>
        <dbReference type="ChEBI" id="CHEBI:29105"/>
        <note>catalytic</note>
    </ligand>
</feature>
<comment type="catalytic activity">
    <reaction evidence="7 8">
        <text>adenosine(34) in tRNA + H2O + H(+) = inosine(34) in tRNA + NH4(+)</text>
        <dbReference type="Rhea" id="RHEA:43168"/>
        <dbReference type="Rhea" id="RHEA-COMP:10373"/>
        <dbReference type="Rhea" id="RHEA-COMP:10374"/>
        <dbReference type="ChEBI" id="CHEBI:15377"/>
        <dbReference type="ChEBI" id="CHEBI:15378"/>
        <dbReference type="ChEBI" id="CHEBI:28938"/>
        <dbReference type="ChEBI" id="CHEBI:74411"/>
        <dbReference type="ChEBI" id="CHEBI:82852"/>
        <dbReference type="EC" id="3.5.4.33"/>
    </reaction>
</comment>
<keyword evidence="5 8" id="KW-0378">Hydrolase</keyword>
<dbReference type="PROSITE" id="PS51747">
    <property type="entry name" value="CYT_DCMP_DEAMINASES_2"/>
    <property type="match status" value="1"/>
</dbReference>
<evidence type="ECO:0000256" key="1">
    <source>
        <dbReference type="ARBA" id="ARBA00010669"/>
    </source>
</evidence>
<dbReference type="GO" id="GO:0052717">
    <property type="term" value="F:tRNA-specific adenosine-34 deaminase activity"/>
    <property type="evidence" value="ECO:0007669"/>
    <property type="project" value="UniProtKB-UniRule"/>
</dbReference>
<gene>
    <name evidence="8" type="primary">tadA</name>
    <name evidence="10" type="ORF">CWE08_03085</name>
</gene>
<name>A0A432W3D5_9GAMM</name>
<dbReference type="RefSeq" id="WP_126765469.1">
    <property type="nucleotide sequence ID" value="NZ_PIPJ01000001.1"/>
</dbReference>
<keyword evidence="6 8" id="KW-0862">Zinc</keyword>
<dbReference type="OrthoDB" id="9802676at2"/>
<protein>
    <recommendedName>
        <fullName evidence="8">tRNA-specific adenosine deaminase</fullName>
        <ecNumber evidence="8">3.5.4.33</ecNumber>
    </recommendedName>
</protein>
<evidence type="ECO:0000256" key="8">
    <source>
        <dbReference type="HAMAP-Rule" id="MF_00972"/>
    </source>
</evidence>
<dbReference type="PROSITE" id="PS00903">
    <property type="entry name" value="CYT_DCMP_DEAMINASES_1"/>
    <property type="match status" value="1"/>
</dbReference>
<feature type="domain" description="CMP/dCMP-type deaminase" evidence="9">
    <location>
        <begin position="12"/>
        <end position="123"/>
    </location>
</feature>
<organism evidence="10 11">
    <name type="scientific">Aliidiomarina iranensis</name>
    <dbReference type="NCBI Taxonomy" id="1434071"/>
    <lineage>
        <taxon>Bacteria</taxon>
        <taxon>Pseudomonadati</taxon>
        <taxon>Pseudomonadota</taxon>
        <taxon>Gammaproteobacteria</taxon>
        <taxon>Alteromonadales</taxon>
        <taxon>Idiomarinaceae</taxon>
        <taxon>Aliidiomarina</taxon>
    </lineage>
</organism>
<comment type="similarity">
    <text evidence="1">Belongs to the cytidine and deoxycytidylate deaminase family. ADAT2 subfamily.</text>
</comment>
<comment type="cofactor">
    <cofactor evidence="8">
        <name>Zn(2+)</name>
        <dbReference type="ChEBI" id="CHEBI:29105"/>
    </cofactor>
    <text evidence="8">Binds 1 zinc ion per subunit.</text>
</comment>
<evidence type="ECO:0000256" key="4">
    <source>
        <dbReference type="ARBA" id="ARBA00022723"/>
    </source>
</evidence>
<dbReference type="FunFam" id="3.40.140.10:FF:000005">
    <property type="entry name" value="tRNA-specific adenosine deaminase"/>
    <property type="match status" value="1"/>
</dbReference>
<dbReference type="EMBL" id="PIPJ01000001">
    <property type="protein sequence ID" value="RUO23646.1"/>
    <property type="molecule type" value="Genomic_DNA"/>
</dbReference>
<evidence type="ECO:0000259" key="9">
    <source>
        <dbReference type="PROSITE" id="PS51747"/>
    </source>
</evidence>